<dbReference type="Proteomes" id="UP001497535">
    <property type="component" value="Unassembled WGS sequence"/>
</dbReference>
<gene>
    <name evidence="1" type="ORF">MENTE1834_LOCUS46217</name>
</gene>
<proteinExistence type="predicted"/>
<keyword evidence="2" id="KW-1185">Reference proteome</keyword>
<protein>
    <submittedName>
        <fullName evidence="1">Uncharacterized protein</fullName>
    </submittedName>
</protein>
<reference evidence="1" key="1">
    <citation type="submission" date="2023-11" db="EMBL/GenBank/DDBJ databases">
        <authorList>
            <person name="Poullet M."/>
        </authorList>
    </citation>
    <scope>NUCLEOTIDE SEQUENCE</scope>
    <source>
        <strain evidence="1">E1834</strain>
    </source>
</reference>
<accession>A0ACB1B222</accession>
<organism evidence="1 2">
    <name type="scientific">Meloidogyne enterolobii</name>
    <name type="common">Root-knot nematode worm</name>
    <name type="synonym">Meloidogyne mayaguensis</name>
    <dbReference type="NCBI Taxonomy" id="390850"/>
    <lineage>
        <taxon>Eukaryota</taxon>
        <taxon>Metazoa</taxon>
        <taxon>Ecdysozoa</taxon>
        <taxon>Nematoda</taxon>
        <taxon>Chromadorea</taxon>
        <taxon>Rhabditida</taxon>
        <taxon>Tylenchina</taxon>
        <taxon>Tylenchomorpha</taxon>
        <taxon>Tylenchoidea</taxon>
        <taxon>Meloidogynidae</taxon>
        <taxon>Meloidogyninae</taxon>
        <taxon>Meloidogyne</taxon>
    </lineage>
</organism>
<dbReference type="EMBL" id="CAVMJV010000162">
    <property type="protein sequence ID" value="CAK5118205.1"/>
    <property type="molecule type" value="Genomic_DNA"/>
</dbReference>
<comment type="caution">
    <text evidence="1">The sequence shown here is derived from an EMBL/GenBank/DDBJ whole genome shotgun (WGS) entry which is preliminary data.</text>
</comment>
<evidence type="ECO:0000313" key="1">
    <source>
        <dbReference type="EMBL" id="CAK5118205.1"/>
    </source>
</evidence>
<sequence length="173" mass="20232">MLLTMLFNDDLIMSPTHELIFIFSYFAYFRNVIAHILVIERLNATLSFRKYERSRGPCFTFGWLFFVNLLTFGTVYGTSTTSSTTFINLCFWAIMFVLAILELIAIKSMKKYNDQIYTSRSFINATLSERYQVIGSSQLLNFFFLAGRKYQNNQTTNTHFGHSLFQYCFGNFC</sequence>
<name>A0ACB1B222_MELEN</name>
<evidence type="ECO:0000313" key="2">
    <source>
        <dbReference type="Proteomes" id="UP001497535"/>
    </source>
</evidence>